<dbReference type="Proteomes" id="UP001183629">
    <property type="component" value="Unassembled WGS sequence"/>
</dbReference>
<dbReference type="AlphaFoldDB" id="A0AAE3ZMD8"/>
<dbReference type="Pfam" id="PF13614">
    <property type="entry name" value="AAA_31"/>
    <property type="match status" value="1"/>
</dbReference>
<dbReference type="InterPro" id="IPR025669">
    <property type="entry name" value="AAA_dom"/>
</dbReference>
<dbReference type="EMBL" id="JAVDYC010000001">
    <property type="protein sequence ID" value="MDR7321396.1"/>
    <property type="molecule type" value="Genomic_DNA"/>
</dbReference>
<keyword evidence="3" id="KW-1185">Reference proteome</keyword>
<organism evidence="2 3">
    <name type="scientific">Catenuloplanes niger</name>
    <dbReference type="NCBI Taxonomy" id="587534"/>
    <lineage>
        <taxon>Bacteria</taxon>
        <taxon>Bacillati</taxon>
        <taxon>Actinomycetota</taxon>
        <taxon>Actinomycetes</taxon>
        <taxon>Micromonosporales</taxon>
        <taxon>Micromonosporaceae</taxon>
        <taxon>Catenuloplanes</taxon>
    </lineage>
</organism>
<evidence type="ECO:0000259" key="1">
    <source>
        <dbReference type="Pfam" id="PF13614"/>
    </source>
</evidence>
<dbReference type="SUPFAM" id="SSF52540">
    <property type="entry name" value="P-loop containing nucleoside triphosphate hydrolases"/>
    <property type="match status" value="1"/>
</dbReference>
<dbReference type="InterPro" id="IPR050678">
    <property type="entry name" value="DNA_Partitioning_ATPase"/>
</dbReference>
<dbReference type="RefSeq" id="WP_310410377.1">
    <property type="nucleotide sequence ID" value="NZ_JAVDYC010000001.1"/>
</dbReference>
<evidence type="ECO:0000313" key="2">
    <source>
        <dbReference type="EMBL" id="MDR7321396.1"/>
    </source>
</evidence>
<gene>
    <name evidence="2" type="ORF">J2S44_001646</name>
</gene>
<dbReference type="InterPro" id="IPR027417">
    <property type="entry name" value="P-loop_NTPase"/>
</dbReference>
<dbReference type="PANTHER" id="PTHR13696:SF99">
    <property type="entry name" value="COBYRINIC ACID AC-DIAMIDE SYNTHASE"/>
    <property type="match status" value="1"/>
</dbReference>
<comment type="caution">
    <text evidence="2">The sequence shown here is derived from an EMBL/GenBank/DDBJ whole genome shotgun (WGS) entry which is preliminary data.</text>
</comment>
<accession>A0AAE3ZMD8</accession>
<protein>
    <submittedName>
        <fullName evidence="2">Cellulose biosynthesis protein BcsQ</fullName>
    </submittedName>
</protein>
<dbReference type="PANTHER" id="PTHR13696">
    <property type="entry name" value="P-LOOP CONTAINING NUCLEOSIDE TRIPHOSPHATE HYDROLASE"/>
    <property type="match status" value="1"/>
</dbReference>
<dbReference type="Gene3D" id="3.40.50.300">
    <property type="entry name" value="P-loop containing nucleotide triphosphate hydrolases"/>
    <property type="match status" value="1"/>
</dbReference>
<reference evidence="2 3" key="1">
    <citation type="submission" date="2023-07" db="EMBL/GenBank/DDBJ databases">
        <title>Sequencing the genomes of 1000 actinobacteria strains.</title>
        <authorList>
            <person name="Klenk H.-P."/>
        </authorList>
    </citation>
    <scope>NUCLEOTIDE SEQUENCE [LARGE SCALE GENOMIC DNA]</scope>
    <source>
        <strain evidence="2 3">DSM 44711</strain>
    </source>
</reference>
<evidence type="ECO:0000313" key="3">
    <source>
        <dbReference type="Proteomes" id="UP001183629"/>
    </source>
</evidence>
<proteinExistence type="predicted"/>
<sequence>MHDCLANALQAPEFRDYDLIMIDCPPNFGLVTKTAIVASDYLLVPAKPDYLSTLGIGYMVTSLNKLVKDFNKHASHQSENWGPRRPIAPRIAGIAFTMTQHQIGRPINAQRNQIELVRAQGLARVLQSTIRNNPKYFSEAGENGIPAVLRGSPVDPLTVELRELTEEFLASLSEKG</sequence>
<feature type="domain" description="AAA" evidence="1">
    <location>
        <begin position="15"/>
        <end position="73"/>
    </location>
</feature>
<name>A0AAE3ZMD8_9ACTN</name>
<dbReference type="CDD" id="cd02042">
    <property type="entry name" value="ParAB_family"/>
    <property type="match status" value="1"/>
</dbReference>